<dbReference type="Pfam" id="PF04940">
    <property type="entry name" value="BLUF"/>
    <property type="match status" value="1"/>
</dbReference>
<dbReference type="PROSITE" id="PS50925">
    <property type="entry name" value="BLUF"/>
    <property type="match status" value="1"/>
</dbReference>
<dbReference type="Proteomes" id="UP000503308">
    <property type="component" value="Chromosome"/>
</dbReference>
<feature type="domain" description="BLUF" evidence="1">
    <location>
        <begin position="3"/>
        <end position="93"/>
    </location>
</feature>
<dbReference type="SUPFAM" id="SSF54975">
    <property type="entry name" value="Acylphosphatase/BLUF domain-like"/>
    <property type="match status" value="1"/>
</dbReference>
<dbReference type="SMART" id="SM01034">
    <property type="entry name" value="BLUF"/>
    <property type="match status" value="1"/>
</dbReference>
<keyword evidence="3" id="KW-1185">Reference proteome</keyword>
<name>A0A858SUM8_9RHOB</name>
<organism evidence="2 3">
    <name type="scientific">Roseobacter ponti</name>
    <dbReference type="NCBI Taxonomy" id="1891787"/>
    <lineage>
        <taxon>Bacteria</taxon>
        <taxon>Pseudomonadati</taxon>
        <taxon>Pseudomonadota</taxon>
        <taxon>Alphaproteobacteria</taxon>
        <taxon>Rhodobacterales</taxon>
        <taxon>Roseobacteraceae</taxon>
        <taxon>Roseobacter</taxon>
    </lineage>
</organism>
<dbReference type="InterPro" id="IPR036046">
    <property type="entry name" value="Acylphosphatase-like_dom_sf"/>
</dbReference>
<dbReference type="InterPro" id="IPR007024">
    <property type="entry name" value="BLUF_domain"/>
</dbReference>
<dbReference type="GO" id="GO:0071949">
    <property type="term" value="F:FAD binding"/>
    <property type="evidence" value="ECO:0007669"/>
    <property type="project" value="InterPro"/>
</dbReference>
<protein>
    <submittedName>
        <fullName evidence="2">BLUF domain-containing protein</fullName>
    </submittedName>
</protein>
<evidence type="ECO:0000259" key="1">
    <source>
        <dbReference type="PROSITE" id="PS50925"/>
    </source>
</evidence>
<sequence>MPMQQIIYASRPFGYSLDVLAGILATARLRNARYNITGALICRSDIYLQLLEGPTGKVEEVFQHISNDDRHTEVELLVRARVHERLFPDWAMHHDPAETWLWSPDEIREGVLRQKSAREIREVFVRSAMSLESQSL</sequence>
<evidence type="ECO:0000313" key="3">
    <source>
        <dbReference type="Proteomes" id="UP000503308"/>
    </source>
</evidence>
<dbReference type="KEGG" id="rpon:G3256_15180"/>
<reference evidence="2 3" key="1">
    <citation type="submission" date="2020-02" db="EMBL/GenBank/DDBJ databases">
        <title>Genome sequence of Roseobacter ponti.</title>
        <authorList>
            <person name="Hollensteiner J."/>
            <person name="Schneider D."/>
            <person name="Poehlein A."/>
            <person name="Daniel R."/>
        </authorList>
    </citation>
    <scope>NUCLEOTIDE SEQUENCE [LARGE SCALE GENOMIC DNA]</scope>
    <source>
        <strain evidence="2 3">DSM 106830</strain>
    </source>
</reference>
<dbReference type="GO" id="GO:0009882">
    <property type="term" value="F:blue light photoreceptor activity"/>
    <property type="evidence" value="ECO:0007669"/>
    <property type="project" value="InterPro"/>
</dbReference>
<dbReference type="RefSeq" id="WP_169641633.1">
    <property type="nucleotide sequence ID" value="NZ_CP048788.1"/>
</dbReference>
<evidence type="ECO:0000313" key="2">
    <source>
        <dbReference type="EMBL" id="QJF52414.1"/>
    </source>
</evidence>
<gene>
    <name evidence="2" type="ORF">G3256_15180</name>
</gene>
<dbReference type="Gene3D" id="3.30.70.100">
    <property type="match status" value="1"/>
</dbReference>
<accession>A0A858SUM8</accession>
<dbReference type="AlphaFoldDB" id="A0A858SUM8"/>
<proteinExistence type="predicted"/>
<dbReference type="EMBL" id="CP048788">
    <property type="protein sequence ID" value="QJF52414.1"/>
    <property type="molecule type" value="Genomic_DNA"/>
</dbReference>